<dbReference type="OrthoDB" id="4954868at2"/>
<organism evidence="1 2">
    <name type="scientific">Arthrobacter alpinus</name>
    <dbReference type="NCBI Taxonomy" id="656366"/>
    <lineage>
        <taxon>Bacteria</taxon>
        <taxon>Bacillati</taxon>
        <taxon>Actinomycetota</taxon>
        <taxon>Actinomycetes</taxon>
        <taxon>Micrococcales</taxon>
        <taxon>Micrococcaceae</taxon>
        <taxon>Arthrobacter</taxon>
    </lineage>
</organism>
<gene>
    <name evidence="1" type="ORF">AOC05_05185</name>
</gene>
<reference evidence="2" key="1">
    <citation type="submission" date="2015-09" db="EMBL/GenBank/DDBJ databases">
        <title>Complete genome of Arthrobacter alpinus strain R3.8.</title>
        <authorList>
            <person name="See-Too W.S."/>
            <person name="Chan K.G."/>
        </authorList>
    </citation>
    <scope>NUCLEOTIDE SEQUENCE [LARGE SCALE GENOMIC DNA]</scope>
    <source>
        <strain evidence="2">R3.8</strain>
    </source>
</reference>
<dbReference type="AlphaFoldDB" id="A0A0M4QP54"/>
<dbReference type="InterPro" id="IPR025447">
    <property type="entry name" value="DUF4192"/>
</dbReference>
<proteinExistence type="predicted"/>
<dbReference type="EMBL" id="CP012677">
    <property type="protein sequence ID" value="ALE91866.1"/>
    <property type="molecule type" value="Genomic_DNA"/>
</dbReference>
<sequence>MRKQQKQEKIRVSNGEDLLAFIPQILGYWPDKALVCIGMAGKALRATMRLDLPPAGGVDPKQFAAIAAGQLASDEQSDGVLIAIFGDNDWTDPAIFPHQDLYSCLRTAFAAEGMPVRDAWYVGENHWRSVECTNPSCCPWPGQGNEKIVGSFVNAEFIYRGRRVEGNPNERVPAMTAVTDQDFALKISRSILPFLGPLAESGLGKTQLGVTLGAWERSLTHWPERPDAAMSAYLLASLGNAGVRDAVMVSLAMTPELSLAGLLGVGYLTPDAPTLVVPVNWCGGNQADGYDITVLDESDHAGGGAAATFGAVLLGGNVDGGRCDDAPNWTRLDRAEELLLFLAQSSQGPANAPALCILGWIQWCRGRGTWAGAYFQQAQNSFPGYKLAHLLEQLLECGYIAPWAKNEKSAWPGYSFMEETS</sequence>
<dbReference type="Proteomes" id="UP000062833">
    <property type="component" value="Chromosome"/>
</dbReference>
<dbReference type="RefSeq" id="WP_062006252.1">
    <property type="nucleotide sequence ID" value="NZ_CP012677.1"/>
</dbReference>
<evidence type="ECO:0000313" key="2">
    <source>
        <dbReference type="Proteomes" id="UP000062833"/>
    </source>
</evidence>
<protein>
    <recommendedName>
        <fullName evidence="3">DUF4192 domain-containing protein</fullName>
    </recommendedName>
</protein>
<evidence type="ECO:0008006" key="3">
    <source>
        <dbReference type="Google" id="ProtNLM"/>
    </source>
</evidence>
<name>A0A0M4QP54_9MICC</name>
<accession>A0A0M4QP54</accession>
<dbReference type="PATRIC" id="fig|656366.3.peg.1116"/>
<evidence type="ECO:0000313" key="1">
    <source>
        <dbReference type="EMBL" id="ALE91866.1"/>
    </source>
</evidence>
<dbReference type="Pfam" id="PF13830">
    <property type="entry name" value="DUF4192"/>
    <property type="match status" value="2"/>
</dbReference>
<dbReference type="KEGG" id="aaq:AOC05_05185"/>
<keyword evidence="2" id="KW-1185">Reference proteome</keyword>